<dbReference type="PANTHER" id="PTHR30036:SF7">
    <property type="entry name" value="ABC TRANSPORTER PERIPLASMIC-BINDING PROTEIN YPHF"/>
    <property type="match status" value="1"/>
</dbReference>
<evidence type="ECO:0000256" key="1">
    <source>
        <dbReference type="ARBA" id="ARBA00004196"/>
    </source>
</evidence>
<comment type="similarity">
    <text evidence="2">Belongs to the bacterial solute-binding protein 2 family.</text>
</comment>
<dbReference type="STRING" id="334253.SAMN04487943_105172"/>
<keyword evidence="5" id="KW-1185">Reference proteome</keyword>
<reference evidence="5" key="1">
    <citation type="submission" date="2016-10" db="EMBL/GenBank/DDBJ databases">
        <authorList>
            <person name="Varghese N."/>
            <person name="Submissions S."/>
        </authorList>
    </citation>
    <scope>NUCLEOTIDE SEQUENCE [LARGE SCALE GENOMIC DNA]</scope>
    <source>
        <strain evidence="5">CGMCC 1.4250</strain>
    </source>
</reference>
<protein>
    <submittedName>
        <fullName evidence="4">Monosaccharide ABC transporter substrate-binding protein, CUT2 family (TC 3.A.1.2.-)</fullName>
    </submittedName>
</protein>
<dbReference type="GO" id="GO:0030288">
    <property type="term" value="C:outer membrane-bounded periplasmic space"/>
    <property type="evidence" value="ECO:0007669"/>
    <property type="project" value="TreeGrafter"/>
</dbReference>
<feature type="domain" description="Periplasmic binding protein" evidence="3">
    <location>
        <begin position="47"/>
        <end position="294"/>
    </location>
</feature>
<dbReference type="InterPro" id="IPR028082">
    <property type="entry name" value="Peripla_BP_I"/>
</dbReference>
<dbReference type="SUPFAM" id="SSF53822">
    <property type="entry name" value="Periplasmic binding protein-like I"/>
    <property type="match status" value="1"/>
</dbReference>
<name>A0A1I4LS49_9BACI</name>
<dbReference type="EMBL" id="FOTR01000005">
    <property type="protein sequence ID" value="SFL93779.1"/>
    <property type="molecule type" value="Genomic_DNA"/>
</dbReference>
<gene>
    <name evidence="4" type="ORF">SAMN04487943_105172</name>
</gene>
<dbReference type="OrthoDB" id="9800520at2"/>
<dbReference type="GO" id="GO:0030246">
    <property type="term" value="F:carbohydrate binding"/>
    <property type="evidence" value="ECO:0007669"/>
    <property type="project" value="TreeGrafter"/>
</dbReference>
<evidence type="ECO:0000259" key="3">
    <source>
        <dbReference type="Pfam" id="PF13407"/>
    </source>
</evidence>
<dbReference type="InterPro" id="IPR025997">
    <property type="entry name" value="SBP_2_dom"/>
</dbReference>
<dbReference type="CDD" id="cd19969">
    <property type="entry name" value="PBP1_ABC_sugar_binding-like"/>
    <property type="match status" value="1"/>
</dbReference>
<evidence type="ECO:0000313" key="4">
    <source>
        <dbReference type="EMBL" id="SFL93779.1"/>
    </source>
</evidence>
<sequence>MKKLLFVYIVLIGLFVLYVYQYQTSETTNNEWSEHELRGTIDETYVMVTFQTGIDYWKRPLKGFEDAAEALNISVAYRGATQYDVNEEITVLEQVIAKNPSGIAISTMDPEALNPVINKAVESGIPVVMFDADAPDSKAYAFLGTNNHYAGVTAAHKMAELLNESGEVGVVTHPNQLNHQERTQGFRETIETEYPDMTVVDVKDGRGDQMISKEVSEDLMRENPDMKGIFASEANGGVGVGKAVLDQQKKGDLHIISFDTDKGTLDMIDEGVISATLAQGTWEMGYWSLQFLFHLQHNLAGDLEGETDLPRYVDTGITVVTKDNVSEYYPVD</sequence>
<organism evidence="4 5">
    <name type="scientific">Gracilibacillus orientalis</name>
    <dbReference type="NCBI Taxonomy" id="334253"/>
    <lineage>
        <taxon>Bacteria</taxon>
        <taxon>Bacillati</taxon>
        <taxon>Bacillota</taxon>
        <taxon>Bacilli</taxon>
        <taxon>Bacillales</taxon>
        <taxon>Bacillaceae</taxon>
        <taxon>Gracilibacillus</taxon>
    </lineage>
</organism>
<accession>A0A1I4LS49</accession>
<dbReference type="InterPro" id="IPR050555">
    <property type="entry name" value="Bact_Solute-Bind_Prot2"/>
</dbReference>
<dbReference type="AlphaFoldDB" id="A0A1I4LS49"/>
<dbReference type="PANTHER" id="PTHR30036">
    <property type="entry name" value="D-XYLOSE-BINDING PERIPLASMIC PROTEIN"/>
    <property type="match status" value="1"/>
</dbReference>
<dbReference type="RefSeq" id="WP_091483732.1">
    <property type="nucleotide sequence ID" value="NZ_FOTR01000005.1"/>
</dbReference>
<dbReference type="Pfam" id="PF13407">
    <property type="entry name" value="Peripla_BP_4"/>
    <property type="match status" value="1"/>
</dbReference>
<dbReference type="Proteomes" id="UP000198565">
    <property type="component" value="Unassembled WGS sequence"/>
</dbReference>
<dbReference type="Gene3D" id="3.40.50.2300">
    <property type="match status" value="2"/>
</dbReference>
<evidence type="ECO:0000256" key="2">
    <source>
        <dbReference type="ARBA" id="ARBA00007639"/>
    </source>
</evidence>
<proteinExistence type="inferred from homology"/>
<evidence type="ECO:0000313" key="5">
    <source>
        <dbReference type="Proteomes" id="UP000198565"/>
    </source>
</evidence>
<comment type="subcellular location">
    <subcellularLocation>
        <location evidence="1">Cell envelope</location>
    </subcellularLocation>
</comment>